<proteinExistence type="predicted"/>
<dbReference type="Proteomes" id="UP000257109">
    <property type="component" value="Unassembled WGS sequence"/>
</dbReference>
<dbReference type="Gene3D" id="2.40.70.10">
    <property type="entry name" value="Acid Proteases"/>
    <property type="match status" value="1"/>
</dbReference>
<comment type="caution">
    <text evidence="1">The sequence shown here is derived from an EMBL/GenBank/DDBJ whole genome shotgun (WGS) entry which is preliminary data.</text>
</comment>
<name>A0A371EYN5_MUCPR</name>
<dbReference type="AlphaFoldDB" id="A0A371EYN5"/>
<dbReference type="EMBL" id="QJKJ01011459">
    <property type="protein sequence ID" value="RDX71111.1"/>
    <property type="molecule type" value="Genomic_DNA"/>
</dbReference>
<keyword evidence="2" id="KW-1185">Reference proteome</keyword>
<sequence length="177" mass="20047">MTPTSGRVRRRIRRGLERTKVIRTGVPYPQGHKEERTLPSLVLASKSINIKCFKCLGQLCSIIIDGGNCVNVTSLSLVEKIKLPTLAHPKPYKLHWLNNEGELAITKQVSSAFALGKCEDQVLCDVVPMEETHILLGRPWQYDHRVTHDGVTNRFMFVHKEQKVTLKPLSPKEVNKD</sequence>
<gene>
    <name evidence="1" type="ORF">CR513_49576</name>
</gene>
<dbReference type="CDD" id="cd00303">
    <property type="entry name" value="retropepsin_like"/>
    <property type="match status" value="1"/>
</dbReference>
<evidence type="ECO:0000313" key="1">
    <source>
        <dbReference type="EMBL" id="RDX71111.1"/>
    </source>
</evidence>
<organism evidence="1 2">
    <name type="scientific">Mucuna pruriens</name>
    <name type="common">Velvet bean</name>
    <name type="synonym">Dolichos pruriens</name>
    <dbReference type="NCBI Taxonomy" id="157652"/>
    <lineage>
        <taxon>Eukaryota</taxon>
        <taxon>Viridiplantae</taxon>
        <taxon>Streptophyta</taxon>
        <taxon>Embryophyta</taxon>
        <taxon>Tracheophyta</taxon>
        <taxon>Spermatophyta</taxon>
        <taxon>Magnoliopsida</taxon>
        <taxon>eudicotyledons</taxon>
        <taxon>Gunneridae</taxon>
        <taxon>Pentapetalae</taxon>
        <taxon>rosids</taxon>
        <taxon>fabids</taxon>
        <taxon>Fabales</taxon>
        <taxon>Fabaceae</taxon>
        <taxon>Papilionoideae</taxon>
        <taxon>50 kb inversion clade</taxon>
        <taxon>NPAAA clade</taxon>
        <taxon>indigoferoid/millettioid clade</taxon>
        <taxon>Phaseoleae</taxon>
        <taxon>Mucuna</taxon>
    </lineage>
</organism>
<reference evidence="1" key="1">
    <citation type="submission" date="2018-05" db="EMBL/GenBank/DDBJ databases">
        <title>Draft genome of Mucuna pruriens seed.</title>
        <authorList>
            <person name="Nnadi N.E."/>
            <person name="Vos R."/>
            <person name="Hasami M.H."/>
            <person name="Devisetty U.K."/>
            <person name="Aguiy J.C."/>
        </authorList>
    </citation>
    <scope>NUCLEOTIDE SEQUENCE [LARGE SCALE GENOMIC DNA]</scope>
    <source>
        <strain evidence="1">JCA_2017</strain>
    </source>
</reference>
<protein>
    <submittedName>
        <fullName evidence="1">Uncharacterized protein</fullName>
    </submittedName>
</protein>
<feature type="non-terminal residue" evidence="1">
    <location>
        <position position="1"/>
    </location>
</feature>
<evidence type="ECO:0000313" key="2">
    <source>
        <dbReference type="Proteomes" id="UP000257109"/>
    </source>
</evidence>
<dbReference type="PANTHER" id="PTHR35046:SF26">
    <property type="entry name" value="RNA-DIRECTED DNA POLYMERASE"/>
    <property type="match status" value="1"/>
</dbReference>
<dbReference type="InterPro" id="IPR021109">
    <property type="entry name" value="Peptidase_aspartic_dom_sf"/>
</dbReference>
<dbReference type="PANTHER" id="PTHR35046">
    <property type="entry name" value="ZINC KNUCKLE (CCHC-TYPE) FAMILY PROTEIN"/>
    <property type="match status" value="1"/>
</dbReference>
<dbReference type="OrthoDB" id="1747743at2759"/>
<accession>A0A371EYN5</accession>